<keyword evidence="5 7" id="KW-0964">Secreted</keyword>
<evidence type="ECO:0000256" key="7">
    <source>
        <dbReference type="RuleBase" id="RU362065"/>
    </source>
</evidence>
<keyword evidence="12" id="KW-0966">Cell projection</keyword>
<dbReference type="PRINTS" id="PR01005">
    <property type="entry name" value="FLGHOOKAP1"/>
</dbReference>
<evidence type="ECO:0000256" key="1">
    <source>
        <dbReference type="ARBA" id="ARBA00004365"/>
    </source>
</evidence>
<dbReference type="GO" id="GO:0005198">
    <property type="term" value="F:structural molecule activity"/>
    <property type="evidence" value="ECO:0007669"/>
    <property type="project" value="UniProtKB-UniRule"/>
</dbReference>
<evidence type="ECO:0000256" key="2">
    <source>
        <dbReference type="ARBA" id="ARBA00004613"/>
    </source>
</evidence>
<reference evidence="12 13" key="1">
    <citation type="submission" date="2016-04" db="EMBL/GenBank/DDBJ databases">
        <authorList>
            <consortium name="Pathogen Informatics"/>
        </authorList>
    </citation>
    <scope>NUCLEOTIDE SEQUENCE [LARGE SCALE GENOMIC DNA]</scope>
    <source>
        <strain evidence="12 13">H050680373</strain>
    </source>
</reference>
<dbReference type="GO" id="GO:0009424">
    <property type="term" value="C:bacterial-type flagellum hook"/>
    <property type="evidence" value="ECO:0007669"/>
    <property type="project" value="UniProtKB-UniRule"/>
</dbReference>
<keyword evidence="13" id="KW-1185">Reference proteome</keyword>
<dbReference type="Pfam" id="PF06429">
    <property type="entry name" value="Flg_bbr_C"/>
    <property type="match status" value="1"/>
</dbReference>
<dbReference type="SUPFAM" id="SSF64518">
    <property type="entry name" value="Phase 1 flagellin"/>
    <property type="match status" value="1"/>
</dbReference>
<evidence type="ECO:0000259" key="11">
    <source>
        <dbReference type="Pfam" id="PF22638"/>
    </source>
</evidence>
<evidence type="ECO:0000256" key="5">
    <source>
        <dbReference type="ARBA" id="ARBA00022525"/>
    </source>
</evidence>
<dbReference type="GO" id="GO:0005576">
    <property type="term" value="C:extracellular region"/>
    <property type="evidence" value="ECO:0007669"/>
    <property type="project" value="UniProtKB-SubCell"/>
</dbReference>
<comment type="similarity">
    <text evidence="3 7">Belongs to the flagella basal body rod proteins family.</text>
</comment>
<organism evidence="12 13">
    <name type="scientific">Bordetella ansorpii</name>
    <dbReference type="NCBI Taxonomy" id="288768"/>
    <lineage>
        <taxon>Bacteria</taxon>
        <taxon>Pseudomonadati</taxon>
        <taxon>Pseudomonadota</taxon>
        <taxon>Betaproteobacteria</taxon>
        <taxon>Burkholderiales</taxon>
        <taxon>Alcaligenaceae</taxon>
        <taxon>Bordetella</taxon>
    </lineage>
</organism>
<evidence type="ECO:0000256" key="8">
    <source>
        <dbReference type="SAM" id="Coils"/>
    </source>
</evidence>
<name>A0A157SL95_9BORD</name>
<dbReference type="STRING" id="288768.SAMEA3906486_03431"/>
<evidence type="ECO:0000259" key="10">
    <source>
        <dbReference type="Pfam" id="PF21158"/>
    </source>
</evidence>
<evidence type="ECO:0000313" key="13">
    <source>
        <dbReference type="Proteomes" id="UP000076848"/>
    </source>
</evidence>
<feature type="domain" description="Flagellar hook-associated protein 1 D2-like" evidence="10">
    <location>
        <begin position="337"/>
        <end position="415"/>
    </location>
</feature>
<dbReference type="PANTHER" id="PTHR30033:SF1">
    <property type="entry name" value="FLAGELLAR HOOK-ASSOCIATED PROTEIN 1"/>
    <property type="match status" value="1"/>
</dbReference>
<evidence type="ECO:0000256" key="3">
    <source>
        <dbReference type="ARBA" id="ARBA00009677"/>
    </source>
</evidence>
<dbReference type="AlphaFoldDB" id="A0A157SL95"/>
<keyword evidence="12" id="KW-0282">Flagellum</keyword>
<feature type="domain" description="Flagellar hook-associated protein FlgK helical" evidence="11">
    <location>
        <begin position="91"/>
        <end position="329"/>
    </location>
</feature>
<keyword evidence="6 7" id="KW-0975">Bacterial flagellum</keyword>
<evidence type="ECO:0000256" key="6">
    <source>
        <dbReference type="ARBA" id="ARBA00023143"/>
    </source>
</evidence>
<protein>
    <recommendedName>
        <fullName evidence="4 7">Flagellar hook-associated protein 1</fullName>
        <shortName evidence="7">HAP1</shortName>
    </recommendedName>
</protein>
<dbReference type="GO" id="GO:0044780">
    <property type="term" value="P:bacterial-type flagellum assembly"/>
    <property type="evidence" value="ECO:0007669"/>
    <property type="project" value="InterPro"/>
</dbReference>
<dbReference type="InterPro" id="IPR049119">
    <property type="entry name" value="FlgK_D2-like"/>
</dbReference>
<dbReference type="NCBIfam" id="TIGR02492">
    <property type="entry name" value="flgK_ends"/>
    <property type="match status" value="1"/>
</dbReference>
<keyword evidence="8" id="KW-0175">Coiled coil</keyword>
<proteinExistence type="inferred from homology"/>
<evidence type="ECO:0000256" key="4">
    <source>
        <dbReference type="ARBA" id="ARBA00016244"/>
    </source>
</evidence>
<dbReference type="InterPro" id="IPR002371">
    <property type="entry name" value="FlgK"/>
</dbReference>
<dbReference type="Pfam" id="PF21158">
    <property type="entry name" value="flgK_1st_1"/>
    <property type="match status" value="1"/>
</dbReference>
<keyword evidence="12" id="KW-0969">Cilium</keyword>
<accession>A0A157SL95</accession>
<comment type="subcellular location">
    <subcellularLocation>
        <location evidence="1 7">Bacterial flagellum</location>
    </subcellularLocation>
    <subcellularLocation>
        <location evidence="2 7">Secreted</location>
    </subcellularLocation>
</comment>
<feature type="coiled-coil region" evidence="8">
    <location>
        <begin position="140"/>
        <end position="188"/>
    </location>
</feature>
<gene>
    <name evidence="7 12" type="primary">flgK</name>
    <name evidence="12" type="ORF">SAMEA3906486_03431</name>
</gene>
<dbReference type="OrthoDB" id="9802553at2"/>
<sequence length="548" mass="57860">MNLYNLALSGLNASQAGLETTSHNINNQTTVGYTRQRVLTATAGATPTGQGFVGRGVKVDTIERQYDSFLYRQLVNSRGTGAEYTTQLDQLSQINDFLSDRTVGITPALNEFFKSINSAASSPADPAVRQDLLGKANSLATQLNSAYRQLQDQRDGLNTQISTTVEQVNSYLDRINQLNQQIVVAQGKSGQPANDLLDQRDQAVSELNELVGIRYYEQNGSVTITLQGGQTLLSGTTVRPLKAVPSEADPRRTALAYDTPAGGGTTVTVELSDSEVSGGKLGGLLAFRRDSLDPIQNQLGQLAVGLAMAVNEQHAQGIDLNGDAGEPMFSLAAPAALANSKNAGTAGLTAEYTDANQIKASAYKIVFDGADYQVTRLSDGQAFTSTPDATTGALEFDGLSITPSGVPAPGDSWQLEGTRDAARDIAVVISDPAKLALADASGGTSNGNNGLALANLQTAKVLGNGTMSLNESFSTMVNNVGVQTQRLQSSSKAQSDLIDQQYAAQQSVSGVNLDEEYVNLQIYQTQYQASAKILEIAGTVFDALLGLR</sequence>
<dbReference type="InterPro" id="IPR053927">
    <property type="entry name" value="FlgK_helical"/>
</dbReference>
<evidence type="ECO:0000313" key="12">
    <source>
        <dbReference type="EMBL" id="SAI71249.1"/>
    </source>
</evidence>
<evidence type="ECO:0000259" key="9">
    <source>
        <dbReference type="Pfam" id="PF06429"/>
    </source>
</evidence>
<dbReference type="PANTHER" id="PTHR30033">
    <property type="entry name" value="FLAGELLAR HOOK-ASSOCIATED PROTEIN 1"/>
    <property type="match status" value="1"/>
</dbReference>
<dbReference type="Pfam" id="PF22638">
    <property type="entry name" value="FlgK_D1"/>
    <property type="match status" value="1"/>
</dbReference>
<feature type="domain" description="Flagellar basal-body/hook protein C-terminal" evidence="9">
    <location>
        <begin position="508"/>
        <end position="546"/>
    </location>
</feature>
<dbReference type="Proteomes" id="UP000076848">
    <property type="component" value="Unassembled WGS sequence"/>
</dbReference>
<dbReference type="EMBL" id="FKIF01000007">
    <property type="protein sequence ID" value="SAI71249.1"/>
    <property type="molecule type" value="Genomic_DNA"/>
</dbReference>
<dbReference type="RefSeq" id="WP_066129587.1">
    <property type="nucleotide sequence ID" value="NZ_FKIF01000007.1"/>
</dbReference>
<dbReference type="InterPro" id="IPR010930">
    <property type="entry name" value="Flg_bb/hook_C_dom"/>
</dbReference>